<dbReference type="GO" id="GO:0020037">
    <property type="term" value="F:heme binding"/>
    <property type="evidence" value="ECO:0007669"/>
    <property type="project" value="InterPro"/>
</dbReference>
<dbReference type="PANTHER" id="PTHR33751">
    <property type="entry name" value="CBB3-TYPE CYTOCHROME C OXIDASE SUBUNIT FIXP"/>
    <property type="match status" value="1"/>
</dbReference>
<protein>
    <submittedName>
        <fullName evidence="9">Cytochrome c4</fullName>
    </submittedName>
</protein>
<gene>
    <name evidence="9" type="ORF">MNBD_GAMMA18-1660</name>
</gene>
<evidence type="ECO:0000256" key="1">
    <source>
        <dbReference type="ARBA" id="ARBA00004418"/>
    </source>
</evidence>
<dbReference type="GO" id="GO:0005506">
    <property type="term" value="F:iron ion binding"/>
    <property type="evidence" value="ECO:0007669"/>
    <property type="project" value="InterPro"/>
</dbReference>
<dbReference type="Gene3D" id="1.10.760.10">
    <property type="entry name" value="Cytochrome c-like domain"/>
    <property type="match status" value="2"/>
</dbReference>
<keyword evidence="2" id="KW-0813">Transport</keyword>
<dbReference type="PANTHER" id="PTHR33751:SF9">
    <property type="entry name" value="CYTOCHROME C4"/>
    <property type="match status" value="1"/>
</dbReference>
<feature type="domain" description="Cytochrome c" evidence="8">
    <location>
        <begin position="112"/>
        <end position="203"/>
    </location>
</feature>
<reference evidence="9" key="1">
    <citation type="submission" date="2018-06" db="EMBL/GenBank/DDBJ databases">
        <authorList>
            <person name="Zhirakovskaya E."/>
        </authorList>
    </citation>
    <scope>NUCLEOTIDE SEQUENCE</scope>
</reference>
<dbReference type="PIRSF" id="PIRSF000005">
    <property type="entry name" value="Cytochrome_c4"/>
    <property type="match status" value="1"/>
</dbReference>
<dbReference type="InterPro" id="IPR009056">
    <property type="entry name" value="Cyt_c-like_dom"/>
</dbReference>
<dbReference type="SUPFAM" id="SSF46626">
    <property type="entry name" value="Cytochrome c"/>
    <property type="match status" value="2"/>
</dbReference>
<dbReference type="InterPro" id="IPR024167">
    <property type="entry name" value="Cytochrome_c4-like"/>
</dbReference>
<comment type="subcellular location">
    <subcellularLocation>
        <location evidence="1">Periplasm</location>
    </subcellularLocation>
</comment>
<evidence type="ECO:0000256" key="2">
    <source>
        <dbReference type="ARBA" id="ARBA00022448"/>
    </source>
</evidence>
<keyword evidence="6" id="KW-0249">Electron transport</keyword>
<dbReference type="PROSITE" id="PS51007">
    <property type="entry name" value="CYTC"/>
    <property type="match status" value="2"/>
</dbReference>
<dbReference type="EMBL" id="UOFP01000285">
    <property type="protein sequence ID" value="VAW89676.1"/>
    <property type="molecule type" value="Genomic_DNA"/>
</dbReference>
<accession>A0A3B1AA34</accession>
<dbReference type="InterPro" id="IPR050597">
    <property type="entry name" value="Cytochrome_c_Oxidase_Subunit"/>
</dbReference>
<evidence type="ECO:0000256" key="4">
    <source>
        <dbReference type="ARBA" id="ARBA00022723"/>
    </source>
</evidence>
<keyword evidence="5" id="KW-0574">Periplasm</keyword>
<dbReference type="GO" id="GO:0009055">
    <property type="term" value="F:electron transfer activity"/>
    <property type="evidence" value="ECO:0007669"/>
    <property type="project" value="InterPro"/>
</dbReference>
<evidence type="ECO:0000313" key="9">
    <source>
        <dbReference type="EMBL" id="VAW89676.1"/>
    </source>
</evidence>
<dbReference type="InterPro" id="IPR036909">
    <property type="entry name" value="Cyt_c-like_dom_sf"/>
</dbReference>
<dbReference type="GO" id="GO:0042597">
    <property type="term" value="C:periplasmic space"/>
    <property type="evidence" value="ECO:0007669"/>
    <property type="project" value="UniProtKB-SubCell"/>
</dbReference>
<name>A0A3B1AA34_9ZZZZ</name>
<sequence length="204" mass="21509">MTKTILSALVFVFAAYTTVQAAGDAGAGEEKSMACQGCHGADGNSPAGMWPSLAGQSEKYLVKQIKDFKSGARTNETMESMVADLNNQDIADISAYFASKKATSSGTNDDEGLIILGKKIYKGGNNDSRLMACAGCHGPNAEGNGPANFPRLGGQQAEYLLIQLEAFANNSRTNDMAAMMQNIAARMSQKEMEAVAAYLATQAE</sequence>
<dbReference type="Pfam" id="PF00034">
    <property type="entry name" value="Cytochrom_C"/>
    <property type="match status" value="2"/>
</dbReference>
<organism evidence="9">
    <name type="scientific">hydrothermal vent metagenome</name>
    <dbReference type="NCBI Taxonomy" id="652676"/>
    <lineage>
        <taxon>unclassified sequences</taxon>
        <taxon>metagenomes</taxon>
        <taxon>ecological metagenomes</taxon>
    </lineage>
</organism>
<evidence type="ECO:0000256" key="5">
    <source>
        <dbReference type="ARBA" id="ARBA00022764"/>
    </source>
</evidence>
<evidence type="ECO:0000256" key="7">
    <source>
        <dbReference type="ARBA" id="ARBA00023004"/>
    </source>
</evidence>
<keyword evidence="3" id="KW-0349">Heme</keyword>
<feature type="domain" description="Cytochrome c" evidence="8">
    <location>
        <begin position="23"/>
        <end position="101"/>
    </location>
</feature>
<evidence type="ECO:0000256" key="6">
    <source>
        <dbReference type="ARBA" id="ARBA00022982"/>
    </source>
</evidence>
<keyword evidence="7" id="KW-0408">Iron</keyword>
<evidence type="ECO:0000259" key="8">
    <source>
        <dbReference type="PROSITE" id="PS51007"/>
    </source>
</evidence>
<keyword evidence="4" id="KW-0479">Metal-binding</keyword>
<dbReference type="AlphaFoldDB" id="A0A3B1AA34"/>
<proteinExistence type="predicted"/>
<evidence type="ECO:0000256" key="3">
    <source>
        <dbReference type="ARBA" id="ARBA00022617"/>
    </source>
</evidence>